<keyword evidence="2" id="KW-1185">Reference proteome</keyword>
<reference evidence="1" key="2">
    <citation type="submission" date="2015-06" db="UniProtKB">
        <authorList>
            <consortium name="EnsemblProtists"/>
        </authorList>
    </citation>
    <scope>IDENTIFICATION</scope>
    <source>
        <strain evidence="1">Emoy2</strain>
    </source>
</reference>
<name>M4BS51_HYAAE</name>
<organism evidence="1 2">
    <name type="scientific">Hyaloperonospora arabidopsidis (strain Emoy2)</name>
    <name type="common">Downy mildew agent</name>
    <name type="synonym">Peronospora arabidopsidis</name>
    <dbReference type="NCBI Taxonomy" id="559515"/>
    <lineage>
        <taxon>Eukaryota</taxon>
        <taxon>Sar</taxon>
        <taxon>Stramenopiles</taxon>
        <taxon>Oomycota</taxon>
        <taxon>Peronosporomycetes</taxon>
        <taxon>Peronosporales</taxon>
        <taxon>Peronosporaceae</taxon>
        <taxon>Hyaloperonospora</taxon>
    </lineage>
</organism>
<reference evidence="2" key="1">
    <citation type="journal article" date="2010" name="Science">
        <title>Signatures of adaptation to obligate biotrophy in the Hyaloperonospora arabidopsidis genome.</title>
        <authorList>
            <person name="Baxter L."/>
            <person name="Tripathy S."/>
            <person name="Ishaque N."/>
            <person name="Boot N."/>
            <person name="Cabral A."/>
            <person name="Kemen E."/>
            <person name="Thines M."/>
            <person name="Ah-Fong A."/>
            <person name="Anderson R."/>
            <person name="Badejoko W."/>
            <person name="Bittner-Eddy P."/>
            <person name="Boore J.L."/>
            <person name="Chibucos M.C."/>
            <person name="Coates M."/>
            <person name="Dehal P."/>
            <person name="Delehaunty K."/>
            <person name="Dong S."/>
            <person name="Downton P."/>
            <person name="Dumas B."/>
            <person name="Fabro G."/>
            <person name="Fronick C."/>
            <person name="Fuerstenberg S.I."/>
            <person name="Fulton L."/>
            <person name="Gaulin E."/>
            <person name="Govers F."/>
            <person name="Hughes L."/>
            <person name="Humphray S."/>
            <person name="Jiang R.H."/>
            <person name="Judelson H."/>
            <person name="Kamoun S."/>
            <person name="Kyung K."/>
            <person name="Meijer H."/>
            <person name="Minx P."/>
            <person name="Morris P."/>
            <person name="Nelson J."/>
            <person name="Phuntumart V."/>
            <person name="Qutob D."/>
            <person name="Rehmany A."/>
            <person name="Rougon-Cardoso A."/>
            <person name="Ryden P."/>
            <person name="Torto-Alalibo T."/>
            <person name="Studholme D."/>
            <person name="Wang Y."/>
            <person name="Win J."/>
            <person name="Wood J."/>
            <person name="Clifton S.W."/>
            <person name="Rogers J."/>
            <person name="Van den Ackerveken G."/>
            <person name="Jones J.D."/>
            <person name="McDowell J.M."/>
            <person name="Beynon J."/>
            <person name="Tyler B.M."/>
        </authorList>
    </citation>
    <scope>NUCLEOTIDE SEQUENCE [LARGE SCALE GENOMIC DNA]</scope>
    <source>
        <strain evidence="2">Emoy2</strain>
    </source>
</reference>
<evidence type="ECO:0000313" key="1">
    <source>
        <dbReference type="EnsemblProtists" id="HpaP809242"/>
    </source>
</evidence>
<protein>
    <submittedName>
        <fullName evidence="1">Uncharacterized protein</fullName>
    </submittedName>
</protein>
<dbReference type="HOGENOM" id="CLU_2008320_0_0_1"/>
<dbReference type="InParanoid" id="M4BS51"/>
<proteinExistence type="predicted"/>
<dbReference type="EMBL" id="JH598687">
    <property type="status" value="NOT_ANNOTATED_CDS"/>
    <property type="molecule type" value="Genomic_DNA"/>
</dbReference>
<dbReference type="Proteomes" id="UP000011713">
    <property type="component" value="Unassembled WGS sequence"/>
</dbReference>
<dbReference type="EnsemblProtists" id="HpaT809242">
    <property type="protein sequence ID" value="HpaP809242"/>
    <property type="gene ID" value="HpaG809242"/>
</dbReference>
<evidence type="ECO:0000313" key="2">
    <source>
        <dbReference type="Proteomes" id="UP000011713"/>
    </source>
</evidence>
<accession>M4BS51</accession>
<dbReference type="AlphaFoldDB" id="M4BS51"/>
<sequence>MHTETKTSRPAFLFTGYVHRTGRLSGHCLMTSGIGSLWVAGSTVQVFHFPFCARVPSDPFKYSIEGSYLIRFSLCALYDLCAVRYCRSCPGFHGQNFAADGAQQLEHDTDDTKVQGVRVSDEEA</sequence>
<dbReference type="VEuPathDB" id="FungiDB:HpaG809242"/>